<dbReference type="RefSeq" id="WP_310781343.1">
    <property type="nucleotide sequence ID" value="NZ_JBHRWR010000039.1"/>
</dbReference>
<organism evidence="9 10">
    <name type="scientific">Streptomyces yaanensis</name>
    <dbReference type="NCBI Taxonomy" id="1142239"/>
    <lineage>
        <taxon>Bacteria</taxon>
        <taxon>Bacillati</taxon>
        <taxon>Actinomycetota</taxon>
        <taxon>Actinomycetes</taxon>
        <taxon>Kitasatosporales</taxon>
        <taxon>Streptomycetaceae</taxon>
        <taxon>Streptomyces</taxon>
    </lineage>
</organism>
<name>A0ABV7SMH4_9ACTN</name>
<feature type="transmembrane region" description="Helical" evidence="8">
    <location>
        <begin position="98"/>
        <end position="115"/>
    </location>
</feature>
<sequence>MLWLLVHDEYGLLGRGGVAREVWKLYFHWYGFLRHGSFPSGDHLWQYPPGAGPVLLSPALLPGLTYFQAFVALTLFTDAAITSVLARVGTRPGRSLRGAALWTAGLPLLLHIPLARYDVQVTAFAVMSLLTLPRSTRACGVFAALGALVKVWPALALIGTPRGRSTREAWTAAAVTAVTLLALLAALFRDPFDFLRQQGGRGVQIESLGGTVLMFARRAGWPGRTRYQYGAVEFVGPQVHTVAVCSLALTATAFALLVLWRVRARHWTPATPYDAALTAVLLFTVTSRVISPQYMVWLVGLAAVCLTAQRTTQRPVAPLVLAATAVSAVEYPACYGEVIHSTWAGCVLMLVRNGLLASAAVLSFVRLCRSGRPAPERPETDAPSRNPDRIPALFHTGG</sequence>
<dbReference type="PIRSF" id="PIRSF010361">
    <property type="entry name" value="UCP010361"/>
    <property type="match status" value="1"/>
</dbReference>
<dbReference type="InterPro" id="IPR016570">
    <property type="entry name" value="UCP010361"/>
</dbReference>
<evidence type="ECO:0000313" key="10">
    <source>
        <dbReference type="Proteomes" id="UP001595701"/>
    </source>
</evidence>
<dbReference type="Pfam" id="PF09594">
    <property type="entry name" value="GT87"/>
    <property type="match status" value="1"/>
</dbReference>
<keyword evidence="3 9" id="KW-0808">Transferase</keyword>
<feature type="transmembrane region" description="Helical" evidence="8">
    <location>
        <begin position="66"/>
        <end position="86"/>
    </location>
</feature>
<evidence type="ECO:0000256" key="5">
    <source>
        <dbReference type="ARBA" id="ARBA00022989"/>
    </source>
</evidence>
<reference evidence="10" key="1">
    <citation type="journal article" date="2019" name="Int. J. Syst. Evol. Microbiol.">
        <title>The Global Catalogue of Microorganisms (GCM) 10K type strain sequencing project: providing services to taxonomists for standard genome sequencing and annotation.</title>
        <authorList>
            <consortium name="The Broad Institute Genomics Platform"/>
            <consortium name="The Broad Institute Genome Sequencing Center for Infectious Disease"/>
            <person name="Wu L."/>
            <person name="Ma J."/>
        </authorList>
    </citation>
    <scope>NUCLEOTIDE SEQUENCE [LARGE SCALE GENOMIC DNA]</scope>
    <source>
        <strain evidence="10">CGMCC 4.7035</strain>
    </source>
</reference>
<feature type="transmembrane region" description="Helical" evidence="8">
    <location>
        <begin position="239"/>
        <end position="260"/>
    </location>
</feature>
<feature type="transmembrane region" description="Helical" evidence="8">
    <location>
        <begin position="135"/>
        <end position="158"/>
    </location>
</feature>
<evidence type="ECO:0000256" key="2">
    <source>
        <dbReference type="ARBA" id="ARBA00022475"/>
    </source>
</evidence>
<keyword evidence="2" id="KW-1003">Cell membrane</keyword>
<feature type="transmembrane region" description="Helical" evidence="8">
    <location>
        <begin position="170"/>
        <end position="188"/>
    </location>
</feature>
<proteinExistence type="inferred from homology"/>
<comment type="caution">
    <text evidence="9">The sequence shown here is derived from an EMBL/GenBank/DDBJ whole genome shotgun (WGS) entry which is preliminary data.</text>
</comment>
<evidence type="ECO:0000256" key="8">
    <source>
        <dbReference type="SAM" id="Phobius"/>
    </source>
</evidence>
<dbReference type="GO" id="GO:0016757">
    <property type="term" value="F:glycosyltransferase activity"/>
    <property type="evidence" value="ECO:0007669"/>
    <property type="project" value="UniProtKB-KW"/>
</dbReference>
<accession>A0ABV7SMH4</accession>
<keyword evidence="4 8" id="KW-0812">Transmembrane</keyword>
<evidence type="ECO:0000256" key="3">
    <source>
        <dbReference type="ARBA" id="ARBA00022679"/>
    </source>
</evidence>
<dbReference type="EC" id="2.4.-.-" evidence="9"/>
<keyword evidence="9" id="KW-0328">Glycosyltransferase</keyword>
<dbReference type="Proteomes" id="UP001595701">
    <property type="component" value="Unassembled WGS sequence"/>
</dbReference>
<evidence type="ECO:0000256" key="6">
    <source>
        <dbReference type="ARBA" id="ARBA00023136"/>
    </source>
</evidence>
<comment type="subcellular location">
    <subcellularLocation>
        <location evidence="1">Cell membrane</location>
        <topology evidence="1">Multi-pass membrane protein</topology>
    </subcellularLocation>
</comment>
<comment type="similarity">
    <text evidence="7">Belongs to the glycosyltransferase 87 family.</text>
</comment>
<dbReference type="EMBL" id="JBHRWR010000039">
    <property type="protein sequence ID" value="MFC3577936.1"/>
    <property type="molecule type" value="Genomic_DNA"/>
</dbReference>
<keyword evidence="5 8" id="KW-1133">Transmembrane helix</keyword>
<evidence type="ECO:0000256" key="4">
    <source>
        <dbReference type="ARBA" id="ARBA00022692"/>
    </source>
</evidence>
<dbReference type="InterPro" id="IPR018584">
    <property type="entry name" value="GT87"/>
</dbReference>
<evidence type="ECO:0000313" key="9">
    <source>
        <dbReference type="EMBL" id="MFC3577936.1"/>
    </source>
</evidence>
<protein>
    <submittedName>
        <fullName evidence="9">Glycosyltransferase family 87 protein</fullName>
        <ecNumber evidence="9">2.4.-.-</ecNumber>
    </submittedName>
</protein>
<evidence type="ECO:0000256" key="7">
    <source>
        <dbReference type="ARBA" id="ARBA00024033"/>
    </source>
</evidence>
<gene>
    <name evidence="9" type="ORF">ACFOZ0_32705</name>
</gene>
<keyword evidence="6 8" id="KW-0472">Membrane</keyword>
<keyword evidence="10" id="KW-1185">Reference proteome</keyword>
<evidence type="ECO:0000256" key="1">
    <source>
        <dbReference type="ARBA" id="ARBA00004651"/>
    </source>
</evidence>